<keyword evidence="3" id="KW-1185">Reference proteome</keyword>
<dbReference type="Proteomes" id="UP000053424">
    <property type="component" value="Unassembled WGS sequence"/>
</dbReference>
<gene>
    <name evidence="2" type="ORF">M413DRAFT_447061</name>
</gene>
<reference evidence="3" key="2">
    <citation type="submission" date="2015-01" db="EMBL/GenBank/DDBJ databases">
        <title>Evolutionary Origins and Diversification of the Mycorrhizal Mutualists.</title>
        <authorList>
            <consortium name="DOE Joint Genome Institute"/>
            <consortium name="Mycorrhizal Genomics Consortium"/>
            <person name="Kohler A."/>
            <person name="Kuo A."/>
            <person name="Nagy L.G."/>
            <person name="Floudas D."/>
            <person name="Copeland A."/>
            <person name="Barry K.W."/>
            <person name="Cichocki N."/>
            <person name="Veneault-Fourrey C."/>
            <person name="LaButti K."/>
            <person name="Lindquist E.A."/>
            <person name="Lipzen A."/>
            <person name="Lundell T."/>
            <person name="Morin E."/>
            <person name="Murat C."/>
            <person name="Riley R."/>
            <person name="Ohm R."/>
            <person name="Sun H."/>
            <person name="Tunlid A."/>
            <person name="Henrissat B."/>
            <person name="Grigoriev I.V."/>
            <person name="Hibbett D.S."/>
            <person name="Martin F."/>
        </authorList>
    </citation>
    <scope>NUCLEOTIDE SEQUENCE [LARGE SCALE GENOMIC DNA]</scope>
    <source>
        <strain evidence="3">h7</strain>
    </source>
</reference>
<dbReference type="HOGENOM" id="CLU_3050542_0_0_1"/>
<feature type="region of interest" description="Disordered" evidence="1">
    <location>
        <begin position="1"/>
        <end position="21"/>
    </location>
</feature>
<reference evidence="2 3" key="1">
    <citation type="submission" date="2014-04" db="EMBL/GenBank/DDBJ databases">
        <authorList>
            <consortium name="DOE Joint Genome Institute"/>
            <person name="Kuo A."/>
            <person name="Gay G."/>
            <person name="Dore J."/>
            <person name="Kohler A."/>
            <person name="Nagy L.G."/>
            <person name="Floudas D."/>
            <person name="Copeland A."/>
            <person name="Barry K.W."/>
            <person name="Cichocki N."/>
            <person name="Veneault-Fourrey C."/>
            <person name="LaButti K."/>
            <person name="Lindquist E.A."/>
            <person name="Lipzen A."/>
            <person name="Lundell T."/>
            <person name="Morin E."/>
            <person name="Murat C."/>
            <person name="Sun H."/>
            <person name="Tunlid A."/>
            <person name="Henrissat B."/>
            <person name="Grigoriev I.V."/>
            <person name="Hibbett D.S."/>
            <person name="Martin F."/>
            <person name="Nordberg H.P."/>
            <person name="Cantor M.N."/>
            <person name="Hua S.X."/>
        </authorList>
    </citation>
    <scope>NUCLEOTIDE SEQUENCE [LARGE SCALE GENOMIC DNA]</scope>
    <source>
        <strain evidence="3">h7</strain>
    </source>
</reference>
<dbReference type="AlphaFoldDB" id="A0A0C2XPN7"/>
<accession>A0A0C2XPN7</accession>
<protein>
    <submittedName>
        <fullName evidence="2">Uncharacterized protein</fullName>
    </submittedName>
</protein>
<name>A0A0C2XPN7_HEBCY</name>
<dbReference type="EMBL" id="KN831785">
    <property type="protein sequence ID" value="KIM39583.1"/>
    <property type="molecule type" value="Genomic_DNA"/>
</dbReference>
<evidence type="ECO:0000256" key="1">
    <source>
        <dbReference type="SAM" id="MobiDB-lite"/>
    </source>
</evidence>
<organism evidence="2 3">
    <name type="scientific">Hebeloma cylindrosporum</name>
    <dbReference type="NCBI Taxonomy" id="76867"/>
    <lineage>
        <taxon>Eukaryota</taxon>
        <taxon>Fungi</taxon>
        <taxon>Dikarya</taxon>
        <taxon>Basidiomycota</taxon>
        <taxon>Agaricomycotina</taxon>
        <taxon>Agaricomycetes</taxon>
        <taxon>Agaricomycetidae</taxon>
        <taxon>Agaricales</taxon>
        <taxon>Agaricineae</taxon>
        <taxon>Hymenogastraceae</taxon>
        <taxon>Hebeloma</taxon>
    </lineage>
</organism>
<evidence type="ECO:0000313" key="2">
    <source>
        <dbReference type="EMBL" id="KIM39583.1"/>
    </source>
</evidence>
<evidence type="ECO:0000313" key="3">
    <source>
        <dbReference type="Proteomes" id="UP000053424"/>
    </source>
</evidence>
<sequence length="54" mass="6620">MRITRGVEIDRKKRSTRGEERAAPFRLQRVIAYDDRRNHKTNMELERIPFKDDF</sequence>
<proteinExistence type="predicted"/>